<feature type="compositionally biased region" description="Basic residues" evidence="2">
    <location>
        <begin position="778"/>
        <end position="791"/>
    </location>
</feature>
<dbReference type="AlphaFoldDB" id="A0A1E1IX39"/>
<gene>
    <name evidence="3" type="primary">LgM4147LRVhigh.23.01080.02530</name>
    <name evidence="3" type="ORF">BN36_2333700</name>
</gene>
<evidence type="ECO:0000256" key="2">
    <source>
        <dbReference type="SAM" id="MobiDB-lite"/>
    </source>
</evidence>
<feature type="compositionally biased region" description="Low complexity" evidence="2">
    <location>
        <begin position="234"/>
        <end position="247"/>
    </location>
</feature>
<feature type="compositionally biased region" description="Low complexity" evidence="2">
    <location>
        <begin position="623"/>
        <end position="634"/>
    </location>
</feature>
<sequence length="807" mass="90245">MASSSPTHMIVTRPALQRARASFALCVHHRSVCADGFGLLLCRRSVGVRRLCDTVTVARRHVNERPFQELPEDVSQGEAYTVARDALLQLNIMIRRGIEPDVLMYTLLISTMGRAGLEWQAYKLFSRMIEQNIQPLPETYVALRDATSRKRVALREQIQTKIEEAVDVFPEELAKAERDQQREEDRRCIAKFNEYMRGVLPATTSSAPMSAPSSTATRVAPAADGTASGDCADAHPSASEADASSSGDTIATMHIRNPTDAWNTTQMAQGVRSHAQSMAKGNTAVELRASLERMDEEELRIYLAAQRQLRHGTKAQLIDRVLKTVSAGSIRVMLDRRSHYFRSVEQILAADLRQLNMSGPADVTLVSTTDDGARADAERDQTLENAEKESMTPEVLYAPWGILRKPQRRRSELSPPRNAERLERVRLSEPELLLVRSKAETNDLDELPESLLRRYAYQFQLRWRRKEGAASLLQAVQWHVTTYVASVLHRGGEGAGSDESLASPVPTPPIRLQKEAEGMQETLDNYEAFRVIAQRTNNLQVVDSKEINRHLRHVRRDAVRCEHKMENALRRERHVMEAAGLAASAKSFTPPPPRDDGEMQVLGVMAGTPLSGAGQGAVLEPTSSLSSALVESQSRGGTGEASGEGEDEATASELPPWALFEEEDEFNLSTGHFGDPEVGRFQELSDSRMQVLPSRTAQAQWSIDRQLLPTSLKNVVQEAELEQHQRHEAIEKEYERRLQYAKYRKWDSMITKAQERRRQAQGDSEEEEGASAVAPLPAKRRLAQLLRKGRDRQKVSAAVQVKYSRSL</sequence>
<organism evidence="3">
    <name type="scientific">Leishmania guyanensis</name>
    <dbReference type="NCBI Taxonomy" id="5670"/>
    <lineage>
        <taxon>Eukaryota</taxon>
        <taxon>Discoba</taxon>
        <taxon>Euglenozoa</taxon>
        <taxon>Kinetoplastea</taxon>
        <taxon>Metakinetoplastina</taxon>
        <taxon>Trypanosomatida</taxon>
        <taxon>Trypanosomatidae</taxon>
        <taxon>Leishmaniinae</taxon>
        <taxon>Leishmania</taxon>
        <taxon>Leishmania guyanensis species complex</taxon>
    </lineage>
</organism>
<dbReference type="Gene3D" id="1.25.40.10">
    <property type="entry name" value="Tetratricopeptide repeat domain"/>
    <property type="match status" value="1"/>
</dbReference>
<evidence type="ECO:0000313" key="3">
    <source>
        <dbReference type="EMBL" id="CCM15856.1"/>
    </source>
</evidence>
<reference evidence="3" key="1">
    <citation type="submission" date="2012-08" db="EMBL/GenBank/DDBJ databases">
        <title>Comparative genomics of metastatic and non-metastatic Leishmania guyanensis provides insights into polygenic factors involved in Leishmania RNA virus infection.</title>
        <authorList>
            <person name="Smith D."/>
            <person name="Hertz-Fowler C."/>
            <person name="Martin R."/>
            <person name="Dickens N."/>
            <person name="Fasel N."/>
            <person name="Falquet L."/>
            <person name="Beverley S."/>
            <person name="Zangger H."/>
            <person name="Calderon-Copete S."/>
            <person name="Mottram J."/>
            <person name="Xenarios I."/>
        </authorList>
    </citation>
    <scope>NUCLEOTIDE SEQUENCE</scope>
    <source>
        <strain evidence="3">MHOM/BR/75/M4147/SSU:IR2SAT-LUC</strain>
    </source>
</reference>
<accession>A0A1E1IX39</accession>
<protein>
    <submittedName>
        <fullName evidence="3">Uncharacterized protein</fullName>
    </submittedName>
</protein>
<dbReference type="InterPro" id="IPR011990">
    <property type="entry name" value="TPR-like_helical_dom_sf"/>
</dbReference>
<dbReference type="PROSITE" id="PS51375">
    <property type="entry name" value="PPR"/>
    <property type="match status" value="1"/>
</dbReference>
<feature type="compositionally biased region" description="Low complexity" evidence="2">
    <location>
        <begin position="203"/>
        <end position="217"/>
    </location>
</feature>
<dbReference type="EMBL" id="CALQ01000951">
    <property type="protein sequence ID" value="CCM15856.1"/>
    <property type="molecule type" value="Genomic_DNA"/>
</dbReference>
<feature type="region of interest" description="Disordered" evidence="2">
    <location>
        <begin position="613"/>
        <end position="651"/>
    </location>
</feature>
<feature type="region of interest" description="Disordered" evidence="2">
    <location>
        <begin position="752"/>
        <end position="807"/>
    </location>
</feature>
<dbReference type="InterPro" id="IPR002885">
    <property type="entry name" value="PPR_rpt"/>
</dbReference>
<feature type="region of interest" description="Disordered" evidence="2">
    <location>
        <begin position="203"/>
        <end position="247"/>
    </location>
</feature>
<name>A0A1E1IX39_LEIGU</name>
<proteinExistence type="predicted"/>
<feature type="repeat" description="PPR" evidence="1">
    <location>
        <begin position="101"/>
        <end position="135"/>
    </location>
</feature>
<evidence type="ECO:0000256" key="1">
    <source>
        <dbReference type="PROSITE-ProRule" id="PRU00708"/>
    </source>
</evidence>